<comment type="similarity">
    <text evidence="1 4">Belongs to the D-isomer specific 2-hydroxyacid dehydrogenase family.</text>
</comment>
<evidence type="ECO:0000313" key="8">
    <source>
        <dbReference type="Proteomes" id="UP000295727"/>
    </source>
</evidence>
<proteinExistence type="inferred from homology"/>
<evidence type="ECO:0000256" key="4">
    <source>
        <dbReference type="RuleBase" id="RU003719"/>
    </source>
</evidence>
<keyword evidence="2 4" id="KW-0560">Oxidoreductase</keyword>
<dbReference type="Pfam" id="PF02826">
    <property type="entry name" value="2-Hacid_dh_C"/>
    <property type="match status" value="1"/>
</dbReference>
<dbReference type="EMBL" id="CP038151">
    <property type="protein sequence ID" value="QBR02876.1"/>
    <property type="molecule type" value="Genomic_DNA"/>
</dbReference>
<reference evidence="7 8" key="1">
    <citation type="submission" date="2019-03" db="EMBL/GenBank/DDBJ databases">
        <title>Paraburkholderia sp. 7MH5, isolated from subtropical forest soil.</title>
        <authorList>
            <person name="Gao Z.-H."/>
            <person name="Qiu L.-H."/>
        </authorList>
    </citation>
    <scope>NUCLEOTIDE SEQUENCE [LARGE SCALE GENOMIC DNA]</scope>
    <source>
        <strain evidence="7 8">7MH5</strain>
    </source>
</reference>
<evidence type="ECO:0000256" key="2">
    <source>
        <dbReference type="ARBA" id="ARBA00023002"/>
    </source>
</evidence>
<dbReference type="OrthoDB" id="9805416at2"/>
<accession>A0A4P7D2I2</accession>
<dbReference type="CDD" id="cd05299">
    <property type="entry name" value="CtBP_dh"/>
    <property type="match status" value="1"/>
</dbReference>
<dbReference type="InterPro" id="IPR050418">
    <property type="entry name" value="D-iso_2-hydroxyacid_DH_PdxB"/>
</dbReference>
<dbReference type="FunFam" id="3.40.50.720:FF:000203">
    <property type="entry name" value="D-3-phosphoglycerate dehydrogenase (SerA)"/>
    <property type="match status" value="1"/>
</dbReference>
<keyword evidence="8" id="KW-1185">Reference proteome</keyword>
<sequence>MLKIVQTLAMDGARVTPAQYLPAFAARQVEADFRVVHCTSEDELIAACADADIVFGQCSVQRFSRRVLASLRACRMIVSMGIGFENLDREAASEAGIVVANVPDFCLEEVADHALALILACTRRVVALHGSAREGGGGDAIQRLRQHHWPRMRRLRGRTLGLVGFGAIARAVVPRAAGFGLNVIACDPYVDAGAMALAGVGAVSQDELLAHADIVSLHVPLNDGNRHLLGAVAFARMKPGAIVINTGRGGLIDHAALSIALRDGIVAAAGLDVTEPEPLPPEHDLWSLDQVVITPHSAGISPEAMSALVQRPWQETLRLLDGEWPAGWINPEAQAAYQARWR</sequence>
<dbReference type="PROSITE" id="PS00670">
    <property type="entry name" value="D_2_HYDROXYACID_DH_2"/>
    <property type="match status" value="1"/>
</dbReference>
<dbReference type="PANTHER" id="PTHR43761:SF1">
    <property type="entry name" value="D-ISOMER SPECIFIC 2-HYDROXYACID DEHYDROGENASE CATALYTIC DOMAIN-CONTAINING PROTEIN-RELATED"/>
    <property type="match status" value="1"/>
</dbReference>
<dbReference type="KEGG" id="ppai:E1956_37375"/>
<dbReference type="Gene3D" id="3.40.50.720">
    <property type="entry name" value="NAD(P)-binding Rossmann-like Domain"/>
    <property type="match status" value="2"/>
</dbReference>
<dbReference type="InterPro" id="IPR043322">
    <property type="entry name" value="CtBP"/>
</dbReference>
<evidence type="ECO:0000313" key="7">
    <source>
        <dbReference type="EMBL" id="QBR02876.1"/>
    </source>
</evidence>
<dbReference type="Proteomes" id="UP000295727">
    <property type="component" value="Chromosome 4"/>
</dbReference>
<evidence type="ECO:0000259" key="5">
    <source>
        <dbReference type="Pfam" id="PF00389"/>
    </source>
</evidence>
<dbReference type="GO" id="GO:0016616">
    <property type="term" value="F:oxidoreductase activity, acting on the CH-OH group of donors, NAD or NADP as acceptor"/>
    <property type="evidence" value="ECO:0007669"/>
    <property type="project" value="InterPro"/>
</dbReference>
<gene>
    <name evidence="7" type="ORF">E1956_37375</name>
</gene>
<dbReference type="RefSeq" id="WP_134758388.1">
    <property type="nucleotide sequence ID" value="NZ_CP038151.1"/>
</dbReference>
<dbReference type="InterPro" id="IPR029753">
    <property type="entry name" value="D-isomer_DH_CS"/>
</dbReference>
<protein>
    <submittedName>
        <fullName evidence="7">C-terminal binding protein</fullName>
    </submittedName>
</protein>
<feature type="domain" description="D-isomer specific 2-hydroxyacid dehydrogenase catalytic" evidence="5">
    <location>
        <begin position="32"/>
        <end position="327"/>
    </location>
</feature>
<name>A0A4P7D2I2_9BURK</name>
<dbReference type="InterPro" id="IPR006139">
    <property type="entry name" value="D-isomer_2_OHA_DH_cat_dom"/>
</dbReference>
<dbReference type="PROSITE" id="PS00671">
    <property type="entry name" value="D_2_HYDROXYACID_DH_3"/>
    <property type="match status" value="1"/>
</dbReference>
<dbReference type="GO" id="GO:0003714">
    <property type="term" value="F:transcription corepressor activity"/>
    <property type="evidence" value="ECO:0007669"/>
    <property type="project" value="InterPro"/>
</dbReference>
<organism evidence="7 8">
    <name type="scientific">Paraburkholderia pallida</name>
    <dbReference type="NCBI Taxonomy" id="2547399"/>
    <lineage>
        <taxon>Bacteria</taxon>
        <taxon>Pseudomonadati</taxon>
        <taxon>Pseudomonadota</taxon>
        <taxon>Betaproteobacteria</taxon>
        <taxon>Burkholderiales</taxon>
        <taxon>Burkholderiaceae</taxon>
        <taxon>Paraburkholderia</taxon>
    </lineage>
</organism>
<dbReference type="AlphaFoldDB" id="A0A4P7D2I2"/>
<evidence type="ECO:0000256" key="3">
    <source>
        <dbReference type="ARBA" id="ARBA00023027"/>
    </source>
</evidence>
<keyword evidence="3" id="KW-0520">NAD</keyword>
<dbReference type="GO" id="GO:0051287">
    <property type="term" value="F:NAD binding"/>
    <property type="evidence" value="ECO:0007669"/>
    <property type="project" value="InterPro"/>
</dbReference>
<feature type="domain" description="D-isomer specific 2-hydroxyacid dehydrogenase NAD-binding" evidence="6">
    <location>
        <begin position="115"/>
        <end position="298"/>
    </location>
</feature>
<dbReference type="Pfam" id="PF00389">
    <property type="entry name" value="2-Hacid_dh"/>
    <property type="match status" value="1"/>
</dbReference>
<dbReference type="SUPFAM" id="SSF52283">
    <property type="entry name" value="Formate/glycerate dehydrogenase catalytic domain-like"/>
    <property type="match status" value="1"/>
</dbReference>
<evidence type="ECO:0000256" key="1">
    <source>
        <dbReference type="ARBA" id="ARBA00005854"/>
    </source>
</evidence>
<dbReference type="SUPFAM" id="SSF51735">
    <property type="entry name" value="NAD(P)-binding Rossmann-fold domains"/>
    <property type="match status" value="1"/>
</dbReference>
<dbReference type="PANTHER" id="PTHR43761">
    <property type="entry name" value="D-ISOMER SPECIFIC 2-HYDROXYACID DEHYDROGENASE FAMILY PROTEIN (AFU_ORTHOLOGUE AFUA_1G13630)"/>
    <property type="match status" value="1"/>
</dbReference>
<dbReference type="InterPro" id="IPR036291">
    <property type="entry name" value="NAD(P)-bd_dom_sf"/>
</dbReference>
<evidence type="ECO:0000259" key="6">
    <source>
        <dbReference type="Pfam" id="PF02826"/>
    </source>
</evidence>
<dbReference type="InterPro" id="IPR006140">
    <property type="entry name" value="D-isomer_DH_NAD-bd"/>
</dbReference>